<gene>
    <name evidence="4" type="ORF">EH31_15200</name>
</gene>
<feature type="compositionally biased region" description="Basic and acidic residues" evidence="3">
    <location>
        <begin position="115"/>
        <end position="225"/>
    </location>
</feature>
<dbReference type="eggNOG" id="COG1565">
    <property type="taxonomic scope" value="Bacteria"/>
</dbReference>
<dbReference type="Pfam" id="PF02636">
    <property type="entry name" value="Methyltransf_28"/>
    <property type="match status" value="1"/>
</dbReference>
<dbReference type="PANTHER" id="PTHR12049">
    <property type="entry name" value="PROTEIN ARGININE METHYLTRANSFERASE NDUFAF7, MITOCHONDRIAL"/>
    <property type="match status" value="1"/>
</dbReference>
<feature type="compositionally biased region" description="Low complexity" evidence="3">
    <location>
        <begin position="1"/>
        <end position="15"/>
    </location>
</feature>
<dbReference type="GO" id="GO:0035243">
    <property type="term" value="F:protein-arginine omega-N symmetric methyltransferase activity"/>
    <property type="evidence" value="ECO:0007669"/>
    <property type="project" value="TreeGrafter"/>
</dbReference>
<keyword evidence="1" id="KW-0489">Methyltransferase</keyword>
<proteinExistence type="predicted"/>
<dbReference type="Gene3D" id="3.40.50.12710">
    <property type="match status" value="1"/>
</dbReference>
<feature type="region of interest" description="Disordered" evidence="3">
    <location>
        <begin position="66"/>
        <end position="293"/>
    </location>
</feature>
<feature type="compositionally biased region" description="Basic and acidic residues" evidence="3">
    <location>
        <begin position="66"/>
        <end position="104"/>
    </location>
</feature>
<dbReference type="PANTHER" id="PTHR12049:SF7">
    <property type="entry name" value="PROTEIN ARGININE METHYLTRANSFERASE NDUFAF7, MITOCHONDRIAL"/>
    <property type="match status" value="1"/>
</dbReference>
<dbReference type="Proteomes" id="UP000027647">
    <property type="component" value="Unassembled WGS sequence"/>
</dbReference>
<organism evidence="4 5">
    <name type="scientific">Erythrobacter longus</name>
    <dbReference type="NCBI Taxonomy" id="1044"/>
    <lineage>
        <taxon>Bacteria</taxon>
        <taxon>Pseudomonadati</taxon>
        <taxon>Pseudomonadota</taxon>
        <taxon>Alphaproteobacteria</taxon>
        <taxon>Sphingomonadales</taxon>
        <taxon>Erythrobacteraceae</taxon>
        <taxon>Erythrobacter/Porphyrobacter group</taxon>
        <taxon>Erythrobacter</taxon>
    </lineage>
</organism>
<dbReference type="InterPro" id="IPR003788">
    <property type="entry name" value="NDUFAF7"/>
</dbReference>
<sequence>MQLIEPDGTVTKVPVDTPPTQQPAKKNPPRKGRPPADAEAATLAKLLKEEEEARIAEETALAARALEDKKQREEEQEKRRKEAEAKAKQKAEEKARSEAERIAKQEAQAAAQAKAEAEAKARALAEARAKQEAEDKALAEAERKAQEEAARKAAAEAEARAKAEAEAKARKEAEAKAPAEAKAVAEAKAKAAAEAKVKAEAEAKAKAEAEKKAKLEAEKKAKAEAEATAAAKAKAEAEAKKKREAEEKARIAAEKKAKEEAEKAEQARQKAEAEARKKALAAQKAEEKAKEKARKKAEAKALEEAAEKAKNLGQTFRRLIRETGPISLAHYMAESNARYYTSRDPLGEEGDFITAPEVSQMFGELIGLWFADLWVKMGGRKHIHFVELGPGRGTLSQDALRTAARYDFAPKLHFVETSPALRKIQREAFPDVIHHDDLSTLPDDAPLLIVANEFFDALPIHQLIRSADGWHERMVGLEGDDFIFVAGDKPMDAIVPKGWKSASQGTMIETSAAASTLMAEIASRLKNQGGAALVIDYGPFEARSGSTLQALKSHEKVDVFDFPGQADLTAHVDFEMLKDVAGANGADVMGVQMQGEWLRQMGIDVRMEALQRQNPGEADKIKRQYDRLVGDGQMGLLFKVLGICGRRWPDGVGFD</sequence>
<dbReference type="InterPro" id="IPR029063">
    <property type="entry name" value="SAM-dependent_MTases_sf"/>
</dbReference>
<comment type="caution">
    <text evidence="4">The sequence shown here is derived from an EMBL/GenBank/DDBJ whole genome shotgun (WGS) entry which is preliminary data.</text>
</comment>
<feature type="region of interest" description="Disordered" evidence="3">
    <location>
        <begin position="1"/>
        <end position="39"/>
    </location>
</feature>
<dbReference type="SUPFAM" id="SSF53335">
    <property type="entry name" value="S-adenosyl-L-methionine-dependent methyltransferases"/>
    <property type="match status" value="1"/>
</dbReference>
<dbReference type="AlphaFoldDB" id="A0A074M2S8"/>
<protein>
    <recommendedName>
        <fullName evidence="6">Methyltransferase</fullName>
    </recommendedName>
</protein>
<dbReference type="GO" id="GO:0032259">
    <property type="term" value="P:methylation"/>
    <property type="evidence" value="ECO:0007669"/>
    <property type="project" value="UniProtKB-KW"/>
</dbReference>
<keyword evidence="5" id="KW-1185">Reference proteome</keyword>
<name>A0A074M2S8_ERYLO</name>
<keyword evidence="2" id="KW-0808">Transferase</keyword>
<dbReference type="STRING" id="1044.EH31_15200"/>
<evidence type="ECO:0000256" key="2">
    <source>
        <dbReference type="ARBA" id="ARBA00022679"/>
    </source>
</evidence>
<dbReference type="EMBL" id="JMIW01000007">
    <property type="protein sequence ID" value="KEO88781.1"/>
    <property type="molecule type" value="Genomic_DNA"/>
</dbReference>
<evidence type="ECO:0000256" key="3">
    <source>
        <dbReference type="SAM" id="MobiDB-lite"/>
    </source>
</evidence>
<evidence type="ECO:0008006" key="6">
    <source>
        <dbReference type="Google" id="ProtNLM"/>
    </source>
</evidence>
<evidence type="ECO:0000313" key="4">
    <source>
        <dbReference type="EMBL" id="KEO88781.1"/>
    </source>
</evidence>
<feature type="compositionally biased region" description="Low complexity" evidence="3">
    <location>
        <begin position="105"/>
        <end position="114"/>
    </location>
</feature>
<evidence type="ECO:0000313" key="5">
    <source>
        <dbReference type="Proteomes" id="UP000027647"/>
    </source>
</evidence>
<accession>A0A074M2S8</accession>
<feature type="compositionally biased region" description="Basic and acidic residues" evidence="3">
    <location>
        <begin position="233"/>
        <end position="277"/>
    </location>
</feature>
<reference evidence="4 5" key="1">
    <citation type="submission" date="2014-04" db="EMBL/GenBank/DDBJ databases">
        <title>A comprehensive comparison of genomes of Erythrobacter spp. strains.</title>
        <authorList>
            <person name="Zheng Q."/>
        </authorList>
    </citation>
    <scope>NUCLEOTIDE SEQUENCE [LARGE SCALE GENOMIC DNA]</scope>
    <source>
        <strain evidence="4 5">DSM 6997</strain>
    </source>
</reference>
<dbReference type="InterPro" id="IPR038375">
    <property type="entry name" value="NDUFAF7_sf"/>
</dbReference>
<evidence type="ECO:0000256" key="1">
    <source>
        <dbReference type="ARBA" id="ARBA00022603"/>
    </source>
</evidence>
<dbReference type="eggNOG" id="COG3064">
    <property type="taxonomic scope" value="Bacteria"/>
</dbReference>
<feature type="compositionally biased region" description="Basic and acidic residues" evidence="3">
    <location>
        <begin position="284"/>
        <end position="293"/>
    </location>
</feature>